<organism evidence="6 7">
    <name type="scientific">Caldicellulosiruptor hydrothermalis (strain DSM 18901 / VKM B-2411 / 108)</name>
    <dbReference type="NCBI Taxonomy" id="632292"/>
    <lineage>
        <taxon>Bacteria</taxon>
        <taxon>Bacillati</taxon>
        <taxon>Bacillota</taxon>
        <taxon>Bacillota incertae sedis</taxon>
        <taxon>Caldicellulosiruptorales</taxon>
        <taxon>Caldicellulosiruptoraceae</taxon>
        <taxon>Caldicellulosiruptor</taxon>
    </lineage>
</organism>
<accession>E4QDM3</accession>
<proteinExistence type="inferred from homology"/>
<evidence type="ECO:0000259" key="4">
    <source>
        <dbReference type="Pfam" id="PF13802"/>
    </source>
</evidence>
<dbReference type="InterPro" id="IPR013780">
    <property type="entry name" value="Glyco_hydro_b"/>
</dbReference>
<dbReference type="GO" id="GO:0005975">
    <property type="term" value="P:carbohydrate metabolic process"/>
    <property type="evidence" value="ECO:0007669"/>
    <property type="project" value="InterPro"/>
</dbReference>
<dbReference type="GO" id="GO:0030246">
    <property type="term" value="F:carbohydrate binding"/>
    <property type="evidence" value="ECO:0007669"/>
    <property type="project" value="InterPro"/>
</dbReference>
<dbReference type="Pfam" id="PF01055">
    <property type="entry name" value="Glyco_hydro_31_2nd"/>
    <property type="match status" value="1"/>
</dbReference>
<dbReference type="SUPFAM" id="SSF51011">
    <property type="entry name" value="Glycosyl hydrolase domain"/>
    <property type="match status" value="1"/>
</dbReference>
<dbReference type="InterPro" id="IPR025887">
    <property type="entry name" value="Glyco_hydro_31_N_dom"/>
</dbReference>
<dbReference type="EMBL" id="CP002219">
    <property type="protein sequence ID" value="ADQ06440.1"/>
    <property type="molecule type" value="Genomic_DNA"/>
</dbReference>
<dbReference type="KEGG" id="chd:Calhy_0703"/>
<reference evidence="6 7" key="2">
    <citation type="journal article" date="2011" name="J. Bacteriol.">
        <title>Complete genome sequences for the anaerobic, extremely thermophilic plant biomass-degrading bacteria Caldicellulosiruptor hydrothermalis, Caldicellulosiruptor kristjanssonii, Caldicellulosiruptor kronotskyensis, Caldicellulosiruptor owensenis, and Caldicellulosiruptor lactoaceticus.</title>
        <authorList>
            <person name="Blumer-Schuette S.E."/>
            <person name="Ozdemir I."/>
            <person name="Mistry D."/>
            <person name="Lucas S."/>
            <person name="Lapidus A."/>
            <person name="Cheng J.F."/>
            <person name="Goodwin L.A."/>
            <person name="Pitluck S."/>
            <person name="Land M.L."/>
            <person name="Hauser L.J."/>
            <person name="Woyke T."/>
            <person name="Mikhailova N."/>
            <person name="Pati A."/>
            <person name="Kyrpides N.C."/>
            <person name="Ivanova N."/>
            <person name="Detter J.C."/>
            <person name="Walston-Davenport K."/>
            <person name="Han S."/>
            <person name="Adams M.W."/>
            <person name="Kelly R.M."/>
        </authorList>
    </citation>
    <scope>NUCLEOTIDE SEQUENCE [LARGE SCALE GENOMIC DNA]</scope>
    <source>
        <strain evidence="7">DSM 18901 / VKM B-2411 / 108</strain>
    </source>
</reference>
<dbReference type="InterPro" id="IPR000322">
    <property type="entry name" value="Glyco_hydro_31_TIM"/>
</dbReference>
<evidence type="ECO:0000313" key="6">
    <source>
        <dbReference type="EMBL" id="ADQ06440.1"/>
    </source>
</evidence>
<dbReference type="OrthoDB" id="176168at2"/>
<evidence type="ECO:0000313" key="7">
    <source>
        <dbReference type="Proteomes" id="UP000006890"/>
    </source>
</evidence>
<dbReference type="STRING" id="632292.Calhy_0703"/>
<feature type="domain" description="Glycoside hydrolase family 31 TIM barrel" evidence="3">
    <location>
        <begin position="231"/>
        <end position="566"/>
    </location>
</feature>
<dbReference type="Pfam" id="PF21365">
    <property type="entry name" value="Glyco_hydro_31_3rd"/>
    <property type="match status" value="1"/>
</dbReference>
<dbReference type="SUPFAM" id="SSF51445">
    <property type="entry name" value="(Trans)glycosidases"/>
    <property type="match status" value="1"/>
</dbReference>
<gene>
    <name evidence="6" type="ordered locus">Calhy_0703</name>
</gene>
<dbReference type="Gene3D" id="3.20.20.80">
    <property type="entry name" value="Glycosidases"/>
    <property type="match status" value="1"/>
</dbReference>
<name>E4QDM3_CALH1</name>
<dbReference type="HOGENOM" id="CLU_000631_7_3_9"/>
<protein>
    <submittedName>
        <fullName evidence="6">Glycoside hydrolase family 31</fullName>
    </submittedName>
</protein>
<comment type="similarity">
    <text evidence="1 2">Belongs to the glycosyl hydrolase 31 family.</text>
</comment>
<dbReference type="InterPro" id="IPR051816">
    <property type="entry name" value="Glycosyl_Hydrolase_31"/>
</dbReference>
<dbReference type="PANTHER" id="PTHR43863">
    <property type="entry name" value="HYDROLASE, PUTATIVE (AFU_ORTHOLOGUE AFUA_1G03140)-RELATED"/>
    <property type="match status" value="1"/>
</dbReference>
<dbReference type="InterPro" id="IPR011013">
    <property type="entry name" value="Gal_mutarotase_sf_dom"/>
</dbReference>
<dbReference type="AlphaFoldDB" id="E4QDM3"/>
<sequence length="670" mass="77744">MSILTFTDNKLIRKFDGETIWIEPWGKNALRIRCTRLAKMPEENWALLPVNSSEVEVKVNGNSGFIRNGNVIAEINEYGFIKIKNSKGDVLLEEYWQTRIDKNNKISLQIPGRELKPIPGGLYKAKVVFKGCNDEKMYGLGQHQEPFLNLKGCEFELSQRNSQATVPFIISNRGYGFLWNNPAVGRVTFAKNGTQWVAEVTKTIDYWVTTGENIEEIIENYTEVTGRYPPIPYFATGFWQSKLRYHSQDEVLEVAREYKKRGLPLSVIVIDFFHWPQQGEWRFDPKYWPDPEKMVKELKDMGIEVMVSIWPTVDPRSCNYQEMKEKGYLVQTDRGIRTQMLCQGNEVFVDFTNPEAGEYVWNKVKENYFKYGIRIFWLDEAEPEYSVYDFDNYRYSLGPCLEVGNIYPFYYAKAFYEGLKKEGINDVLNLVRCAWAGSQRYGALVWSGDIHSNFKTLRKQVAAGLNMALSGIALWTTDIGGFFGGDPKDPKFQELIVRWFQYGVFCPVCRLHGYREPTAQDVGNNDTGMHDFDTCGPNEVWSFGDKAYEIIKELLFLRERLRPYIAEQFKLTHERGTPIMRPLFYDFPQDDITWEIEDEYMFGPDILVAPVLYEGATSRRVYLPAGVKWVDVNYGKIYEGGQWIDSYYAPLEVVPVFVRESAPVLDCFRR</sequence>
<dbReference type="InterPro" id="IPR017853">
    <property type="entry name" value="GH"/>
</dbReference>
<feature type="domain" description="Glycoside hydrolase family 31 N-terminal" evidence="4">
    <location>
        <begin position="26"/>
        <end position="183"/>
    </location>
</feature>
<evidence type="ECO:0000256" key="2">
    <source>
        <dbReference type="RuleBase" id="RU361185"/>
    </source>
</evidence>
<dbReference type="Pfam" id="PF13802">
    <property type="entry name" value="Gal_mutarotas_2"/>
    <property type="match status" value="1"/>
</dbReference>
<feature type="domain" description="Glycosyl hydrolase family 31 C-terminal" evidence="5">
    <location>
        <begin position="576"/>
        <end position="660"/>
    </location>
</feature>
<dbReference type="PANTHER" id="PTHR43863:SF2">
    <property type="entry name" value="MALTASE-GLUCOAMYLASE"/>
    <property type="match status" value="1"/>
</dbReference>
<keyword evidence="7" id="KW-1185">Reference proteome</keyword>
<dbReference type="eggNOG" id="COG1501">
    <property type="taxonomic scope" value="Bacteria"/>
</dbReference>
<dbReference type="Proteomes" id="UP000006890">
    <property type="component" value="Chromosome"/>
</dbReference>
<dbReference type="InterPro" id="IPR048395">
    <property type="entry name" value="Glyco_hydro_31_C"/>
</dbReference>
<keyword evidence="2 6" id="KW-0378">Hydrolase</keyword>
<keyword evidence="2" id="KW-0326">Glycosidase</keyword>
<dbReference type="RefSeq" id="WP_013402640.1">
    <property type="nucleotide sequence ID" value="NC_014652.1"/>
</dbReference>
<dbReference type="Gene3D" id="2.60.40.1180">
    <property type="entry name" value="Golgi alpha-mannosidase II"/>
    <property type="match status" value="1"/>
</dbReference>
<dbReference type="CDD" id="cd06591">
    <property type="entry name" value="GH31_xylosidase_XylS"/>
    <property type="match status" value="1"/>
</dbReference>
<dbReference type="GO" id="GO:0004553">
    <property type="term" value="F:hydrolase activity, hydrolyzing O-glycosyl compounds"/>
    <property type="evidence" value="ECO:0007669"/>
    <property type="project" value="InterPro"/>
</dbReference>
<evidence type="ECO:0000259" key="5">
    <source>
        <dbReference type="Pfam" id="PF21365"/>
    </source>
</evidence>
<dbReference type="Gene3D" id="2.60.40.1760">
    <property type="entry name" value="glycosyl hydrolase (family 31)"/>
    <property type="match status" value="1"/>
</dbReference>
<dbReference type="CAZy" id="GH31">
    <property type="family name" value="Glycoside Hydrolase Family 31"/>
</dbReference>
<dbReference type="SUPFAM" id="SSF74650">
    <property type="entry name" value="Galactose mutarotase-like"/>
    <property type="match status" value="1"/>
</dbReference>
<evidence type="ECO:0000259" key="3">
    <source>
        <dbReference type="Pfam" id="PF01055"/>
    </source>
</evidence>
<dbReference type="CDD" id="cd14752">
    <property type="entry name" value="GH31_N"/>
    <property type="match status" value="1"/>
</dbReference>
<reference key="1">
    <citation type="submission" date="2010-09" db="EMBL/GenBank/DDBJ databases">
        <title>Complete sequence of Caldicellulosiruptor hydrothermalis 108.</title>
        <authorList>
            <consortium name="US DOE Joint Genome Institute"/>
            <person name="Lucas S."/>
            <person name="Copeland A."/>
            <person name="Lapidus A."/>
            <person name="Cheng J.-F."/>
            <person name="Bruce D."/>
            <person name="Goodwin L."/>
            <person name="Pitluck S."/>
            <person name="Davenport K."/>
            <person name="Detter J.C."/>
            <person name="Han C."/>
            <person name="Tapia R."/>
            <person name="Land M."/>
            <person name="Hauser L."/>
            <person name="Chang Y.-J."/>
            <person name="Jeffries C."/>
            <person name="Kyrpides N."/>
            <person name="Ivanova N."/>
            <person name="Mikhailova N."/>
            <person name="Blumer-Schuette S.E."/>
            <person name="Kelly R.M."/>
            <person name="Woyke T."/>
        </authorList>
    </citation>
    <scope>NUCLEOTIDE SEQUENCE</scope>
    <source>
        <strain>108</strain>
    </source>
</reference>
<evidence type="ECO:0000256" key="1">
    <source>
        <dbReference type="ARBA" id="ARBA00007806"/>
    </source>
</evidence>